<dbReference type="SMART" id="SM00389">
    <property type="entry name" value="HOX"/>
    <property type="match status" value="1"/>
</dbReference>
<dbReference type="InterPro" id="IPR020479">
    <property type="entry name" value="HD_metazoa"/>
</dbReference>
<evidence type="ECO:0000256" key="13">
    <source>
        <dbReference type="ARBA" id="ARBA00041851"/>
    </source>
</evidence>
<dbReference type="InterPro" id="IPR001356">
    <property type="entry name" value="HD"/>
</dbReference>
<dbReference type="GO" id="GO:0000978">
    <property type="term" value="F:RNA polymerase II cis-regulatory region sequence-specific DNA binding"/>
    <property type="evidence" value="ECO:0007669"/>
    <property type="project" value="TreeGrafter"/>
</dbReference>
<feature type="region of interest" description="Disordered" evidence="16">
    <location>
        <begin position="1"/>
        <end position="21"/>
    </location>
</feature>
<evidence type="ECO:0000256" key="7">
    <source>
        <dbReference type="ARBA" id="ARBA00023125"/>
    </source>
</evidence>
<evidence type="ECO:0000256" key="9">
    <source>
        <dbReference type="ARBA" id="ARBA00023159"/>
    </source>
</evidence>
<feature type="non-terminal residue" evidence="18">
    <location>
        <position position="1"/>
    </location>
</feature>
<feature type="compositionally biased region" description="Polar residues" evidence="16">
    <location>
        <begin position="1"/>
        <end position="12"/>
    </location>
</feature>
<evidence type="ECO:0000256" key="2">
    <source>
        <dbReference type="ARBA" id="ARBA00004496"/>
    </source>
</evidence>
<dbReference type="AlphaFoldDB" id="A0A7K4KCQ1"/>
<dbReference type="GO" id="GO:0005737">
    <property type="term" value="C:cytoplasm"/>
    <property type="evidence" value="ECO:0007669"/>
    <property type="project" value="UniProtKB-SubCell"/>
</dbReference>
<evidence type="ECO:0000313" key="19">
    <source>
        <dbReference type="Proteomes" id="UP000545332"/>
    </source>
</evidence>
<comment type="caution">
    <text evidence="18">The sequence shown here is derived from an EMBL/GenBank/DDBJ whole genome shotgun (WGS) entry which is preliminary data.</text>
</comment>
<feature type="non-terminal residue" evidence="18">
    <location>
        <position position="97"/>
    </location>
</feature>
<dbReference type="PANTHER" id="PTHR24328">
    <property type="entry name" value="HOMEOBOX PROTEIN MOX"/>
    <property type="match status" value="1"/>
</dbReference>
<dbReference type="GO" id="GO:0005634">
    <property type="term" value="C:nucleus"/>
    <property type="evidence" value="ECO:0007669"/>
    <property type="project" value="UniProtKB-SubCell"/>
</dbReference>
<evidence type="ECO:0000256" key="3">
    <source>
        <dbReference type="ARBA" id="ARBA00022473"/>
    </source>
</evidence>
<evidence type="ECO:0000256" key="6">
    <source>
        <dbReference type="ARBA" id="ARBA00023015"/>
    </source>
</evidence>
<evidence type="ECO:0000256" key="12">
    <source>
        <dbReference type="ARBA" id="ARBA00040829"/>
    </source>
</evidence>
<evidence type="ECO:0000256" key="4">
    <source>
        <dbReference type="ARBA" id="ARBA00022490"/>
    </source>
</evidence>
<protein>
    <recommendedName>
        <fullName evidence="12">Homeobox protein MOX-1</fullName>
    </recommendedName>
    <alternativeName>
        <fullName evidence="13">Mesenchyme homeobox 1</fullName>
    </alternativeName>
</protein>
<accession>A0A7K4KCQ1</accession>
<name>A0A7K4KCQ1_9AVES</name>
<dbReference type="GO" id="GO:0045944">
    <property type="term" value="P:positive regulation of transcription by RNA polymerase II"/>
    <property type="evidence" value="ECO:0007669"/>
    <property type="project" value="InterPro"/>
</dbReference>
<dbReference type="SUPFAM" id="SSF46689">
    <property type="entry name" value="Homeodomain-like"/>
    <property type="match status" value="1"/>
</dbReference>
<dbReference type="CDD" id="cd00086">
    <property type="entry name" value="homeodomain"/>
    <property type="match status" value="1"/>
</dbReference>
<keyword evidence="8 14" id="KW-0371">Homeobox</keyword>
<comment type="subcellular location">
    <subcellularLocation>
        <location evidence="2">Cytoplasm</location>
    </subcellularLocation>
    <subcellularLocation>
        <location evidence="1 14 15">Nucleus</location>
    </subcellularLocation>
</comment>
<keyword evidence="4" id="KW-0963">Cytoplasm</keyword>
<gene>
    <name evidence="18" type="primary">Meox1</name>
    <name evidence="18" type="ORF">CRYSOU_R10899</name>
</gene>
<evidence type="ECO:0000256" key="5">
    <source>
        <dbReference type="ARBA" id="ARBA00022491"/>
    </source>
</evidence>
<keyword evidence="5" id="KW-0678">Repressor</keyword>
<dbReference type="PRINTS" id="PR00024">
    <property type="entry name" value="HOMEOBOX"/>
</dbReference>
<feature type="DNA-binding region" description="Homeobox" evidence="14">
    <location>
        <begin position="14"/>
        <end position="73"/>
    </location>
</feature>
<evidence type="ECO:0000256" key="1">
    <source>
        <dbReference type="ARBA" id="ARBA00004123"/>
    </source>
</evidence>
<dbReference type="GO" id="GO:0061053">
    <property type="term" value="P:somite development"/>
    <property type="evidence" value="ECO:0007669"/>
    <property type="project" value="TreeGrafter"/>
</dbReference>
<keyword evidence="6" id="KW-0805">Transcription regulation</keyword>
<dbReference type="EMBL" id="VWPX01009192">
    <property type="protein sequence ID" value="NWI14114.1"/>
    <property type="molecule type" value="Genomic_DNA"/>
</dbReference>
<evidence type="ECO:0000259" key="17">
    <source>
        <dbReference type="PROSITE" id="PS50071"/>
    </source>
</evidence>
<keyword evidence="10" id="KW-0804">Transcription</keyword>
<dbReference type="GO" id="GO:0000981">
    <property type="term" value="F:DNA-binding transcription factor activity, RNA polymerase II-specific"/>
    <property type="evidence" value="ECO:0007669"/>
    <property type="project" value="InterPro"/>
</dbReference>
<dbReference type="PROSITE" id="PS00027">
    <property type="entry name" value="HOMEOBOX_1"/>
    <property type="match status" value="1"/>
</dbReference>
<keyword evidence="9" id="KW-0010">Activator</keyword>
<dbReference type="PANTHER" id="PTHR24328:SF8">
    <property type="entry name" value="HOMEOBOX PROTEIN MOX-1"/>
    <property type="match status" value="1"/>
</dbReference>
<dbReference type="Proteomes" id="UP000545332">
    <property type="component" value="Unassembled WGS sequence"/>
</dbReference>
<evidence type="ECO:0000313" key="18">
    <source>
        <dbReference type="EMBL" id="NWI14114.1"/>
    </source>
</evidence>
<evidence type="ECO:0000256" key="11">
    <source>
        <dbReference type="ARBA" id="ARBA00023242"/>
    </source>
</evidence>
<organism evidence="18 19">
    <name type="scientific">Crypturellus soui</name>
    <dbReference type="NCBI Taxonomy" id="458187"/>
    <lineage>
        <taxon>Eukaryota</taxon>
        <taxon>Metazoa</taxon>
        <taxon>Chordata</taxon>
        <taxon>Craniata</taxon>
        <taxon>Vertebrata</taxon>
        <taxon>Euteleostomi</taxon>
        <taxon>Archelosauria</taxon>
        <taxon>Archosauria</taxon>
        <taxon>Dinosauria</taxon>
        <taxon>Saurischia</taxon>
        <taxon>Theropoda</taxon>
        <taxon>Coelurosauria</taxon>
        <taxon>Aves</taxon>
        <taxon>Palaeognathae</taxon>
        <taxon>Tinamiformes</taxon>
        <taxon>Tinamidae</taxon>
        <taxon>Crypturellus</taxon>
    </lineage>
</organism>
<keyword evidence="19" id="KW-1185">Reference proteome</keyword>
<keyword evidence="11 14" id="KW-0539">Nucleus</keyword>
<evidence type="ECO:0000256" key="15">
    <source>
        <dbReference type="RuleBase" id="RU000682"/>
    </source>
</evidence>
<evidence type="ECO:0000256" key="14">
    <source>
        <dbReference type="PROSITE-ProRule" id="PRU00108"/>
    </source>
</evidence>
<proteinExistence type="predicted"/>
<sequence>NQNLSNKPGTGSKSRKERTAFTKEQLRELEAEFAHHNYLTRLRRYEIAVNLDLTERQVKVWFQNRRMKWKRVKGGQPVSPPDHDVEDADSAASPGSE</sequence>
<dbReference type="Gene3D" id="1.10.10.60">
    <property type="entry name" value="Homeodomain-like"/>
    <property type="match status" value="1"/>
</dbReference>
<evidence type="ECO:0000256" key="8">
    <source>
        <dbReference type="ARBA" id="ARBA00023155"/>
    </source>
</evidence>
<dbReference type="InterPro" id="IPR009057">
    <property type="entry name" value="Homeodomain-like_sf"/>
</dbReference>
<evidence type="ECO:0000256" key="10">
    <source>
        <dbReference type="ARBA" id="ARBA00023163"/>
    </source>
</evidence>
<dbReference type="OrthoDB" id="6159439at2759"/>
<dbReference type="PROSITE" id="PS50071">
    <property type="entry name" value="HOMEOBOX_2"/>
    <property type="match status" value="1"/>
</dbReference>
<dbReference type="InterPro" id="IPR042634">
    <property type="entry name" value="MOX-1/MOX-2"/>
</dbReference>
<feature type="region of interest" description="Disordered" evidence="16">
    <location>
        <begin position="70"/>
        <end position="97"/>
    </location>
</feature>
<feature type="domain" description="Homeobox" evidence="17">
    <location>
        <begin position="12"/>
        <end position="72"/>
    </location>
</feature>
<evidence type="ECO:0000256" key="16">
    <source>
        <dbReference type="SAM" id="MobiDB-lite"/>
    </source>
</evidence>
<dbReference type="InterPro" id="IPR017970">
    <property type="entry name" value="Homeobox_CS"/>
</dbReference>
<reference evidence="18 19" key="1">
    <citation type="submission" date="2019-09" db="EMBL/GenBank/DDBJ databases">
        <title>Bird 10,000 Genomes (B10K) Project - Family phase.</title>
        <authorList>
            <person name="Zhang G."/>
        </authorList>
    </citation>
    <scope>NUCLEOTIDE SEQUENCE [LARGE SCALE GENOMIC DNA]</scope>
    <source>
        <strain evidence="18">B10K-MSB-42743</strain>
        <tissue evidence="18">Heart</tissue>
    </source>
</reference>
<keyword evidence="7 14" id="KW-0238">DNA-binding</keyword>
<keyword evidence="3" id="KW-0217">Developmental protein</keyword>
<dbReference type="Pfam" id="PF00046">
    <property type="entry name" value="Homeodomain"/>
    <property type="match status" value="1"/>
</dbReference>